<sequence>MRSETVSRLDRGPGGMPCESWRFRICSYVSSTVFRMAATIPSAVGRFALILLVAVLIVAEANPASASAAEQSPSASSSSASLSSSSSSTSSSDSTSRTSTTQTSTTQSNTVNLLIESGTSFVITHNSGYKATVTIRNNTNQRVEAGTLEVLTNSRYSFDSSLLMQEWADNAEGIDPRLDHLPTVLGSTTVGAIDAGKSSTVTITVPANDGVMSLFTTWGPKPLDFKYSSRSADTVHMHSFVTRTQSGLNIEATPKLGVVMAMPLTSSQWKVGDSSVKRLLTQRPSTASESKLGITTLSSDAKTEQTLLSSVLQRHTNIQTISDPDYLSSFTDQPRTTAIMQPEGFDIAAASVDYDGADWQSAGITPDSWNAERSLELYRSATGTDAGQANDLAAVQTTQADPAAIAWQSKASWSLKALTLAKQQGYGTVVAESDYEPDTPSAVHTSKMVVNTEAGAVTVLNTQRELSTLAQDTATSHTASAENTFTGRISRFIAQSALYQTEAPYEDRELLVSLGSSPDSEHLETLMTALESCSWLKFDSLSTLMKAKTYVGTDEANARAAKVAQLSGQDAQTVEDALRTLTSSREMIMRFESNVLDDANRSEQPKPSASTTTLIGGGDAQPKSTLTAKQWMNQILAAHDEMALKAFSPSSVQNTIMTRGARQMAYQLYSGVSLAQPDAINIVSQSAKMPITIANNHPYAVRVRFASASDSGLFSTTHDGEVSVPPNSEVQDTVTVQVLQSGTANIHITLQDHEGNSFGAGVDARVTSVLQINDRSGYVILALAAVLGVVGLWRQFHRVKDPDE</sequence>
<name>A0A2N5J9Z3_9BIFI</name>
<evidence type="ECO:0000313" key="3">
    <source>
        <dbReference type="EMBL" id="PLS31020.1"/>
    </source>
</evidence>
<dbReference type="Pfam" id="PF19516">
    <property type="entry name" value="DUF6049"/>
    <property type="match status" value="1"/>
</dbReference>
<keyword evidence="2" id="KW-0812">Transmembrane</keyword>
<keyword evidence="2" id="KW-0472">Membrane</keyword>
<protein>
    <submittedName>
        <fullName evidence="3">Uncharacterized protein</fullName>
    </submittedName>
</protein>
<feature type="compositionally biased region" description="Polar residues" evidence="1">
    <location>
        <begin position="605"/>
        <end position="614"/>
    </location>
</feature>
<reference evidence="3 4" key="1">
    <citation type="submission" date="2017-07" db="EMBL/GenBank/DDBJ databases">
        <title>Bifidobacterium novel species.</title>
        <authorList>
            <person name="Lugli G.A."/>
            <person name="Milani C."/>
            <person name="Duranti S."/>
            <person name="Mangifesta M."/>
        </authorList>
    </citation>
    <scope>NUCLEOTIDE SEQUENCE [LARGE SCALE GENOMIC DNA]</scope>
    <source>
        <strain evidence="4">Uis1B</strain>
    </source>
</reference>
<dbReference type="EMBL" id="NMWU01000020">
    <property type="protein sequence ID" value="PLS31020.1"/>
    <property type="molecule type" value="Genomic_DNA"/>
</dbReference>
<organism evidence="3 4">
    <name type="scientific">Bifidobacterium margollesii</name>
    <dbReference type="NCBI Taxonomy" id="2020964"/>
    <lineage>
        <taxon>Bacteria</taxon>
        <taxon>Bacillati</taxon>
        <taxon>Actinomycetota</taxon>
        <taxon>Actinomycetes</taxon>
        <taxon>Bifidobacteriales</taxon>
        <taxon>Bifidobacteriaceae</taxon>
        <taxon>Bifidobacterium</taxon>
    </lineage>
</organism>
<keyword evidence="4" id="KW-1185">Reference proteome</keyword>
<evidence type="ECO:0000256" key="1">
    <source>
        <dbReference type="SAM" id="MobiDB-lite"/>
    </source>
</evidence>
<gene>
    <name evidence="3" type="ORF">Uis1B_1132</name>
</gene>
<feature type="transmembrane region" description="Helical" evidence="2">
    <location>
        <begin position="776"/>
        <end position="793"/>
    </location>
</feature>
<feature type="region of interest" description="Disordered" evidence="1">
    <location>
        <begin position="599"/>
        <end position="621"/>
    </location>
</feature>
<dbReference type="InterPro" id="IPR046112">
    <property type="entry name" value="DUF6049"/>
</dbReference>
<accession>A0A2N5J9Z3</accession>
<dbReference type="Proteomes" id="UP000235050">
    <property type="component" value="Unassembled WGS sequence"/>
</dbReference>
<feature type="region of interest" description="Disordered" evidence="1">
    <location>
        <begin position="67"/>
        <end position="108"/>
    </location>
</feature>
<evidence type="ECO:0000256" key="2">
    <source>
        <dbReference type="SAM" id="Phobius"/>
    </source>
</evidence>
<keyword evidence="2" id="KW-1133">Transmembrane helix</keyword>
<proteinExistence type="predicted"/>
<dbReference type="AlphaFoldDB" id="A0A2N5J9Z3"/>
<evidence type="ECO:0000313" key="4">
    <source>
        <dbReference type="Proteomes" id="UP000235050"/>
    </source>
</evidence>
<comment type="caution">
    <text evidence="3">The sequence shown here is derived from an EMBL/GenBank/DDBJ whole genome shotgun (WGS) entry which is preliminary data.</text>
</comment>